<protein>
    <submittedName>
        <fullName evidence="7">Cyclopropane-fatty-acyl-phospholipid synthase</fullName>
        <ecNumber evidence="7">2.1.1.79</ecNumber>
    </submittedName>
</protein>
<comment type="similarity">
    <text evidence="1">Belongs to the CFA/CMAS family.</text>
</comment>
<proteinExistence type="inferred from homology"/>
<dbReference type="STRING" id="1758689.SGUI_0979"/>
<dbReference type="SMART" id="SM00828">
    <property type="entry name" value="PKS_MT"/>
    <property type="match status" value="1"/>
</dbReference>
<evidence type="ECO:0000259" key="6">
    <source>
        <dbReference type="SMART" id="SM00828"/>
    </source>
</evidence>
<keyword evidence="5" id="KW-0443">Lipid metabolism</keyword>
<gene>
    <name evidence="7" type="ORF">SGUI_0979</name>
</gene>
<evidence type="ECO:0000256" key="2">
    <source>
        <dbReference type="ARBA" id="ARBA00022603"/>
    </source>
</evidence>
<evidence type="ECO:0000256" key="1">
    <source>
        <dbReference type="ARBA" id="ARBA00010815"/>
    </source>
</evidence>
<dbReference type="GO" id="GO:0008825">
    <property type="term" value="F:cyclopropane-fatty-acyl-phospholipid synthase activity"/>
    <property type="evidence" value="ECO:0007669"/>
    <property type="project" value="UniProtKB-EC"/>
</dbReference>
<evidence type="ECO:0000256" key="4">
    <source>
        <dbReference type="ARBA" id="ARBA00022691"/>
    </source>
</evidence>
<dbReference type="GO" id="GO:0008610">
    <property type="term" value="P:lipid biosynthetic process"/>
    <property type="evidence" value="ECO:0007669"/>
    <property type="project" value="InterPro"/>
</dbReference>
<evidence type="ECO:0000256" key="5">
    <source>
        <dbReference type="ARBA" id="ARBA00023098"/>
    </source>
</evidence>
<keyword evidence="8" id="KW-1185">Reference proteome</keyword>
<dbReference type="Pfam" id="PF02353">
    <property type="entry name" value="CMAS"/>
    <property type="match status" value="1"/>
</dbReference>
<accession>A0A1B1NAG7</accession>
<dbReference type="InterPro" id="IPR020803">
    <property type="entry name" value="MeTfrase_dom"/>
</dbReference>
<dbReference type="EMBL" id="CP014989">
    <property type="protein sequence ID" value="ANS78375.1"/>
    <property type="molecule type" value="Genomic_DNA"/>
</dbReference>
<dbReference type="KEGG" id="serj:SGUI_0979"/>
<keyword evidence="3 7" id="KW-0808">Transferase</keyword>
<dbReference type="InterPro" id="IPR029063">
    <property type="entry name" value="SAM-dependent_MTases_sf"/>
</dbReference>
<dbReference type="InterPro" id="IPR050723">
    <property type="entry name" value="CFA/CMAS"/>
</dbReference>
<dbReference type="InterPro" id="IPR003333">
    <property type="entry name" value="CMAS"/>
</dbReference>
<reference evidence="7 8" key="1">
    <citation type="submission" date="2016-03" db="EMBL/GenBank/DDBJ databases">
        <title>Shallow-sea hydrothermal system.</title>
        <authorList>
            <person name="Tang K."/>
        </authorList>
    </citation>
    <scope>NUCLEOTIDE SEQUENCE [LARGE SCALE GENOMIC DNA]</scope>
    <source>
        <strain evidence="7 8">JLT9</strain>
    </source>
</reference>
<dbReference type="Proteomes" id="UP000092482">
    <property type="component" value="Chromosome"/>
</dbReference>
<dbReference type="PIRSF" id="PIRSF003085">
    <property type="entry name" value="CMAS"/>
    <property type="match status" value="1"/>
</dbReference>
<dbReference type="AlphaFoldDB" id="A0A1B1NAG7"/>
<keyword evidence="2 7" id="KW-0489">Methyltransferase</keyword>
<dbReference type="SUPFAM" id="SSF53335">
    <property type="entry name" value="S-adenosyl-L-methionine-dependent methyltransferases"/>
    <property type="match status" value="1"/>
</dbReference>
<name>A0A1B1NAG7_9MICO</name>
<evidence type="ECO:0000256" key="3">
    <source>
        <dbReference type="ARBA" id="ARBA00022679"/>
    </source>
</evidence>
<dbReference type="PANTHER" id="PTHR43667">
    <property type="entry name" value="CYCLOPROPANE-FATTY-ACYL-PHOSPHOLIPID SYNTHASE"/>
    <property type="match status" value="1"/>
</dbReference>
<organism evidence="7 8">
    <name type="scientific">Serinicoccus hydrothermalis</name>
    <dbReference type="NCBI Taxonomy" id="1758689"/>
    <lineage>
        <taxon>Bacteria</taxon>
        <taxon>Bacillati</taxon>
        <taxon>Actinomycetota</taxon>
        <taxon>Actinomycetes</taxon>
        <taxon>Micrococcales</taxon>
        <taxon>Ornithinimicrobiaceae</taxon>
        <taxon>Serinicoccus</taxon>
    </lineage>
</organism>
<dbReference type="GO" id="GO:0032259">
    <property type="term" value="P:methylation"/>
    <property type="evidence" value="ECO:0007669"/>
    <property type="project" value="UniProtKB-KW"/>
</dbReference>
<evidence type="ECO:0000313" key="7">
    <source>
        <dbReference type="EMBL" id="ANS78375.1"/>
    </source>
</evidence>
<dbReference type="PANTHER" id="PTHR43667:SF1">
    <property type="entry name" value="CYCLOPROPANE-FATTY-ACYL-PHOSPHOLIPID SYNTHASE"/>
    <property type="match status" value="1"/>
</dbReference>
<dbReference type="PATRIC" id="fig|1758689.4.peg.1017"/>
<feature type="domain" description="Polyketide synthase-like methyltransferase" evidence="6">
    <location>
        <begin position="145"/>
        <end position="399"/>
    </location>
</feature>
<evidence type="ECO:0000313" key="8">
    <source>
        <dbReference type="Proteomes" id="UP000092482"/>
    </source>
</evidence>
<keyword evidence="4" id="KW-0949">S-adenosyl-L-methionine</keyword>
<dbReference type="CDD" id="cd02440">
    <property type="entry name" value="AdoMet_MTases"/>
    <property type="match status" value="1"/>
</dbReference>
<sequence length="417" mass="46519">MFEALVGPVPGLAVAAWDGSHGGDPQGRVLHLDSRRALEHLVTSPSSELGLARAYLSGDLRIEGMVEGDPYPEMVLLRDLVTTKRRSPAELPHLASALAQLRPRPPALPPEETPTRVRRLADGLRHGRRRDAAAIAHHYDVSNRFYELVLGPSMTYTCAAYPQDDATLEEAQAHKHDLVCRKLGLEPGMRLLDVGCGWGQMVRHAVEHYGVTALGVTLSRQQASWGQQMLERQGLADRAEIRYGDYRDVTERGFDAVSSIGLTEHIGVRRYPAYFAFLRDRLRDEGRLLNHCITWADNQRAPMAKQAFVERYVFPDGELAGSGTIVSRIEDAGLEVRHHENLREHYARTCGAWCANLTEHWEECVAEAGLGRARVWGLYLAGSRMNFERRGMELHQVLAVRTDAGGRSGMGLRRVQV</sequence>
<dbReference type="EC" id="2.1.1.79" evidence="7"/>
<dbReference type="Gene3D" id="3.40.50.150">
    <property type="entry name" value="Vaccinia Virus protein VP39"/>
    <property type="match status" value="1"/>
</dbReference>